<evidence type="ECO:0000313" key="2">
    <source>
        <dbReference type="Proteomes" id="UP000712600"/>
    </source>
</evidence>
<organism evidence="1 2">
    <name type="scientific">Brassica cretica</name>
    <name type="common">Mustard</name>
    <dbReference type="NCBI Taxonomy" id="69181"/>
    <lineage>
        <taxon>Eukaryota</taxon>
        <taxon>Viridiplantae</taxon>
        <taxon>Streptophyta</taxon>
        <taxon>Embryophyta</taxon>
        <taxon>Tracheophyta</taxon>
        <taxon>Spermatophyta</taxon>
        <taxon>Magnoliopsida</taxon>
        <taxon>eudicotyledons</taxon>
        <taxon>Gunneridae</taxon>
        <taxon>Pentapetalae</taxon>
        <taxon>rosids</taxon>
        <taxon>malvids</taxon>
        <taxon>Brassicales</taxon>
        <taxon>Brassicaceae</taxon>
        <taxon>Brassiceae</taxon>
        <taxon>Brassica</taxon>
    </lineage>
</organism>
<gene>
    <name evidence="1" type="ORF">F2Q69_00044119</name>
</gene>
<comment type="caution">
    <text evidence="1">The sequence shown here is derived from an EMBL/GenBank/DDBJ whole genome shotgun (WGS) entry which is preliminary data.</text>
</comment>
<sequence>MLEFRSKPCLPPSGITTNKLPWGCWQIWISRNQLIFEGRSSTAEEVAIRTVTAAREWIAAQETMST</sequence>
<dbReference type="Proteomes" id="UP000712600">
    <property type="component" value="Unassembled WGS sequence"/>
</dbReference>
<evidence type="ECO:0000313" key="1">
    <source>
        <dbReference type="EMBL" id="KAF3503512.1"/>
    </source>
</evidence>
<name>A0A8S9NHL3_BRACR</name>
<dbReference type="EMBL" id="QGKX02001621">
    <property type="protein sequence ID" value="KAF3503512.1"/>
    <property type="molecule type" value="Genomic_DNA"/>
</dbReference>
<proteinExistence type="predicted"/>
<protein>
    <submittedName>
        <fullName evidence="1">Uncharacterized protein</fullName>
    </submittedName>
</protein>
<dbReference type="AlphaFoldDB" id="A0A8S9NHL3"/>
<reference evidence="1" key="1">
    <citation type="submission" date="2019-12" db="EMBL/GenBank/DDBJ databases">
        <title>Genome sequencing and annotation of Brassica cretica.</title>
        <authorList>
            <person name="Studholme D.J."/>
            <person name="Sarris P."/>
        </authorList>
    </citation>
    <scope>NUCLEOTIDE SEQUENCE</scope>
    <source>
        <strain evidence="1">PFS-109/04</strain>
        <tissue evidence="1">Leaf</tissue>
    </source>
</reference>
<accession>A0A8S9NHL3</accession>